<organism evidence="1">
    <name type="scientific">marine sediment metagenome</name>
    <dbReference type="NCBI Taxonomy" id="412755"/>
    <lineage>
        <taxon>unclassified sequences</taxon>
        <taxon>metagenomes</taxon>
        <taxon>ecological metagenomes</taxon>
    </lineage>
</organism>
<evidence type="ECO:0008006" key="2">
    <source>
        <dbReference type="Google" id="ProtNLM"/>
    </source>
</evidence>
<comment type="caution">
    <text evidence="1">The sequence shown here is derived from an EMBL/GenBank/DDBJ whole genome shotgun (WGS) entry which is preliminary data.</text>
</comment>
<feature type="non-terminal residue" evidence="1">
    <location>
        <position position="1"/>
    </location>
</feature>
<evidence type="ECO:0000313" key="1">
    <source>
        <dbReference type="EMBL" id="GAG96819.1"/>
    </source>
</evidence>
<proteinExistence type="predicted"/>
<name>X1BLK1_9ZZZZ</name>
<sequence length="63" mass="7184">VKDKNGYHVFSSTNALRDISNLFQTSKENNIKISDLKIKETSLEEVFIHLIKDDLTSEEGMAK</sequence>
<accession>X1BLK1</accession>
<dbReference type="AlphaFoldDB" id="X1BLK1"/>
<protein>
    <recommendedName>
        <fullName evidence="2">DUF4162 domain-containing protein</fullName>
    </recommendedName>
</protein>
<reference evidence="1" key="1">
    <citation type="journal article" date="2014" name="Front. Microbiol.">
        <title>High frequency of phylogenetically diverse reductive dehalogenase-homologous genes in deep subseafloor sedimentary metagenomes.</title>
        <authorList>
            <person name="Kawai M."/>
            <person name="Futagami T."/>
            <person name="Toyoda A."/>
            <person name="Takaki Y."/>
            <person name="Nishi S."/>
            <person name="Hori S."/>
            <person name="Arai W."/>
            <person name="Tsubouchi T."/>
            <person name="Morono Y."/>
            <person name="Uchiyama I."/>
            <person name="Ito T."/>
            <person name="Fujiyama A."/>
            <person name="Inagaki F."/>
            <person name="Takami H."/>
        </authorList>
    </citation>
    <scope>NUCLEOTIDE SEQUENCE</scope>
    <source>
        <strain evidence="1">Expedition CK06-06</strain>
    </source>
</reference>
<gene>
    <name evidence="1" type="ORF">S01H4_43179</name>
</gene>
<dbReference type="EMBL" id="BART01023794">
    <property type="protein sequence ID" value="GAG96819.1"/>
    <property type="molecule type" value="Genomic_DNA"/>
</dbReference>